<evidence type="ECO:0000256" key="6">
    <source>
        <dbReference type="ARBA" id="ARBA00023027"/>
    </source>
</evidence>
<feature type="binding site" evidence="10">
    <location>
        <position position="258"/>
    </location>
    <ligand>
        <name>substrate</name>
    </ligand>
</feature>
<dbReference type="InterPro" id="IPR014027">
    <property type="entry name" value="UDP-Glc/GDP-Man_DH_C"/>
</dbReference>
<dbReference type="EMBL" id="BMGL01000001">
    <property type="protein sequence ID" value="GGE02354.1"/>
    <property type="molecule type" value="Genomic_DNA"/>
</dbReference>
<dbReference type="PIRSF" id="PIRSF000124">
    <property type="entry name" value="UDPglc_GDPman_dh"/>
    <property type="match status" value="1"/>
</dbReference>
<dbReference type="InterPro" id="IPR036291">
    <property type="entry name" value="NAD(P)-bd_dom_sf"/>
</dbReference>
<dbReference type="Pfam" id="PF00984">
    <property type="entry name" value="UDPG_MGDP_dh"/>
    <property type="match status" value="1"/>
</dbReference>
<comment type="caution">
    <text evidence="13">The sequence shown here is derived from an EMBL/GenBank/DDBJ whole genome shotgun (WGS) entry which is preliminary data.</text>
</comment>
<dbReference type="EC" id="1.1.1.22" evidence="3 8"/>
<feature type="binding site" evidence="11">
    <location>
        <position position="153"/>
    </location>
    <ligand>
        <name>NAD(+)</name>
        <dbReference type="ChEBI" id="CHEBI:57540"/>
    </ligand>
</feature>
<dbReference type="SMART" id="SM00984">
    <property type="entry name" value="UDPG_MGDP_dh_C"/>
    <property type="match status" value="1"/>
</dbReference>
<evidence type="ECO:0000256" key="11">
    <source>
        <dbReference type="PIRSR" id="PIRSR500134-3"/>
    </source>
</evidence>
<comment type="catalytic activity">
    <reaction evidence="7 8">
        <text>UDP-alpha-D-glucose + 2 NAD(+) + H2O = UDP-alpha-D-glucuronate + 2 NADH + 3 H(+)</text>
        <dbReference type="Rhea" id="RHEA:23596"/>
        <dbReference type="ChEBI" id="CHEBI:15377"/>
        <dbReference type="ChEBI" id="CHEBI:15378"/>
        <dbReference type="ChEBI" id="CHEBI:57540"/>
        <dbReference type="ChEBI" id="CHEBI:57945"/>
        <dbReference type="ChEBI" id="CHEBI:58052"/>
        <dbReference type="ChEBI" id="CHEBI:58885"/>
        <dbReference type="EC" id="1.1.1.22"/>
    </reaction>
</comment>
<dbReference type="PANTHER" id="PTHR43750:SF3">
    <property type="entry name" value="UDP-GLUCOSE 6-DEHYDROGENASE TUAD"/>
    <property type="match status" value="1"/>
</dbReference>
<feature type="binding site" evidence="11">
    <location>
        <position position="329"/>
    </location>
    <ligand>
        <name>NAD(+)</name>
        <dbReference type="ChEBI" id="CHEBI:57540"/>
    </ligand>
</feature>
<keyword evidence="6 8" id="KW-0520">NAD</keyword>
<dbReference type="Gene3D" id="3.40.50.720">
    <property type="entry name" value="NAD(P)-binding Rossmann-like Domain"/>
    <property type="match status" value="2"/>
</dbReference>
<evidence type="ECO:0000256" key="7">
    <source>
        <dbReference type="ARBA" id="ARBA00047473"/>
    </source>
</evidence>
<feature type="binding site" evidence="11">
    <location>
        <position position="30"/>
    </location>
    <ligand>
        <name>NAD(+)</name>
        <dbReference type="ChEBI" id="CHEBI:57540"/>
    </ligand>
</feature>
<sequence>MKITVVGTGYVGLVTGTCLAETGNEIVCVDNNAEKVQKMRNGIVPIYEPHLDVLFDRNIEANRLTFTTDLKAGLDHGEVIFLALPTPEDEDGSADLSYVLGVAKEIGDYITDYKVIVDKSTVPVGTAEKVRATIAKTAKAEFDVVSNPEFLREGFAVDDFLKPERIVIGTKSKKAAEIMQRLYKPYVRSGNPILVMDEKSAELTKYAANSFLATKITFMNEVANYCELVGADVDHVRIGMGTDSRIGKRFLFPGIGYGGSCFPKDVKALHKSGKDANFSFKILEAVVDINEQQKTKLFPKMEGYFKDDLKGKTIAVWGLAFKPETDDIREAPALYMIDLLLEAGAKVKAFDPEAMENVKRKYGDKVTFCENMYQATEGANALLICTEWSIFRTPDFTKLKKQLSEPVIFDGRNLYTTEELKELDFHYLSIGRKSV</sequence>
<feature type="active site" description="Nucleophile" evidence="9">
    <location>
        <position position="261"/>
    </location>
</feature>
<dbReference type="InterPro" id="IPR008927">
    <property type="entry name" value="6-PGluconate_DH-like_C_sf"/>
</dbReference>
<comment type="pathway">
    <text evidence="1">Nucleotide-sugar biosynthesis; UDP-alpha-D-glucuronate biosynthesis; UDP-alpha-D-glucuronate from UDP-alpha-D-glucose: step 1/1.</text>
</comment>
<keyword evidence="14" id="KW-1185">Reference proteome</keyword>
<feature type="binding site" evidence="10">
    <location>
        <position position="322"/>
    </location>
    <ligand>
        <name>substrate</name>
    </ligand>
</feature>
<dbReference type="Pfam" id="PF03720">
    <property type="entry name" value="UDPG_MGDP_dh_C"/>
    <property type="match status" value="1"/>
</dbReference>
<dbReference type="Proteomes" id="UP000599688">
    <property type="component" value="Unassembled WGS sequence"/>
</dbReference>
<feature type="binding site" evidence="10">
    <location>
        <position position="205"/>
    </location>
    <ligand>
        <name>substrate</name>
    </ligand>
</feature>
<evidence type="ECO:0000259" key="12">
    <source>
        <dbReference type="SMART" id="SM00984"/>
    </source>
</evidence>
<name>A0A916ZKK2_9FLAO</name>
<dbReference type="GO" id="GO:0000271">
    <property type="term" value="P:polysaccharide biosynthetic process"/>
    <property type="evidence" value="ECO:0007669"/>
    <property type="project" value="InterPro"/>
</dbReference>
<feature type="binding site" evidence="11">
    <location>
        <position position="264"/>
    </location>
    <ligand>
        <name>NAD(+)</name>
        <dbReference type="ChEBI" id="CHEBI:57540"/>
    </ligand>
</feature>
<dbReference type="GO" id="GO:0051287">
    <property type="term" value="F:NAD binding"/>
    <property type="evidence" value="ECO:0007669"/>
    <property type="project" value="InterPro"/>
</dbReference>
<dbReference type="PANTHER" id="PTHR43750">
    <property type="entry name" value="UDP-GLUCOSE 6-DEHYDROGENASE TUAD"/>
    <property type="match status" value="1"/>
</dbReference>
<dbReference type="InterPro" id="IPR001732">
    <property type="entry name" value="UDP-Glc/GDP-Man_DH_N"/>
</dbReference>
<reference evidence="13 14" key="1">
    <citation type="journal article" date="2014" name="Int. J. Syst. Evol. Microbiol.">
        <title>Complete genome sequence of Corynebacterium casei LMG S-19264T (=DSM 44701T), isolated from a smear-ripened cheese.</title>
        <authorList>
            <consortium name="US DOE Joint Genome Institute (JGI-PGF)"/>
            <person name="Walter F."/>
            <person name="Albersmeier A."/>
            <person name="Kalinowski J."/>
            <person name="Ruckert C."/>
        </authorList>
    </citation>
    <scope>NUCLEOTIDE SEQUENCE [LARGE SCALE GENOMIC DNA]</scope>
    <source>
        <strain evidence="13 14">CGMCC 1.12925</strain>
    </source>
</reference>
<dbReference type="RefSeq" id="WP_188404716.1">
    <property type="nucleotide sequence ID" value="NZ_BMGL01000001.1"/>
</dbReference>
<dbReference type="NCBIfam" id="TIGR03026">
    <property type="entry name" value="NDP-sugDHase"/>
    <property type="match status" value="1"/>
</dbReference>
<keyword evidence="5 8" id="KW-0560">Oxidoreductase</keyword>
<evidence type="ECO:0000256" key="1">
    <source>
        <dbReference type="ARBA" id="ARBA00004701"/>
    </source>
</evidence>
<feature type="binding site" evidence="11">
    <location>
        <position position="86"/>
    </location>
    <ligand>
        <name>NAD(+)</name>
        <dbReference type="ChEBI" id="CHEBI:57540"/>
    </ligand>
</feature>
<evidence type="ECO:0000313" key="14">
    <source>
        <dbReference type="Proteomes" id="UP000599688"/>
    </source>
</evidence>
<feature type="binding site" evidence="10">
    <location>
        <begin position="250"/>
        <end position="254"/>
    </location>
    <ligand>
        <name>substrate</name>
    </ligand>
</feature>
<evidence type="ECO:0000313" key="13">
    <source>
        <dbReference type="EMBL" id="GGE02354.1"/>
    </source>
</evidence>
<evidence type="ECO:0000256" key="3">
    <source>
        <dbReference type="ARBA" id="ARBA00012954"/>
    </source>
</evidence>
<dbReference type="GO" id="GO:0003979">
    <property type="term" value="F:UDP-glucose 6-dehydrogenase activity"/>
    <property type="evidence" value="ECO:0007669"/>
    <property type="project" value="UniProtKB-EC"/>
</dbReference>
<organism evidence="13 14">
    <name type="scientific">Psychroflexus salis</name>
    <dbReference type="NCBI Taxonomy" id="1526574"/>
    <lineage>
        <taxon>Bacteria</taxon>
        <taxon>Pseudomonadati</taxon>
        <taxon>Bacteroidota</taxon>
        <taxon>Flavobacteriia</taxon>
        <taxon>Flavobacteriales</taxon>
        <taxon>Flavobacteriaceae</taxon>
        <taxon>Psychroflexus</taxon>
    </lineage>
</organism>
<feature type="binding site" evidence="11">
    <location>
        <position position="121"/>
    </location>
    <ligand>
        <name>NAD(+)</name>
        <dbReference type="ChEBI" id="CHEBI:57540"/>
    </ligand>
</feature>
<evidence type="ECO:0000256" key="5">
    <source>
        <dbReference type="ARBA" id="ARBA00023002"/>
    </source>
</evidence>
<dbReference type="InterPro" id="IPR017476">
    <property type="entry name" value="UDP-Glc/GDP-Man"/>
</dbReference>
<evidence type="ECO:0000256" key="9">
    <source>
        <dbReference type="PIRSR" id="PIRSR500134-1"/>
    </source>
</evidence>
<dbReference type="SUPFAM" id="SSF51735">
    <property type="entry name" value="NAD(P)-binding Rossmann-fold domains"/>
    <property type="match status" value="1"/>
</dbReference>
<proteinExistence type="inferred from homology"/>
<dbReference type="SUPFAM" id="SSF48179">
    <property type="entry name" value="6-phosphogluconate dehydrogenase C-terminal domain-like"/>
    <property type="match status" value="1"/>
</dbReference>
<dbReference type="SUPFAM" id="SSF52413">
    <property type="entry name" value="UDP-glucose/GDP-mannose dehydrogenase C-terminal domain"/>
    <property type="match status" value="1"/>
</dbReference>
<evidence type="ECO:0000256" key="10">
    <source>
        <dbReference type="PIRSR" id="PIRSR500134-2"/>
    </source>
</evidence>
<gene>
    <name evidence="13" type="ORF">GCM10010831_00150</name>
</gene>
<dbReference type="AlphaFoldDB" id="A0A916ZKK2"/>
<feature type="domain" description="UDP-glucose/GDP-mannose dehydrogenase C-terminal" evidence="12">
    <location>
        <begin position="315"/>
        <end position="417"/>
    </location>
</feature>
<feature type="binding site" evidence="10">
    <location>
        <begin position="150"/>
        <end position="153"/>
    </location>
    <ligand>
        <name>substrate</name>
    </ligand>
</feature>
<evidence type="ECO:0000256" key="2">
    <source>
        <dbReference type="ARBA" id="ARBA00006601"/>
    </source>
</evidence>
<feature type="binding site" evidence="11">
    <location>
        <position position="35"/>
    </location>
    <ligand>
        <name>NAD(+)</name>
        <dbReference type="ChEBI" id="CHEBI:57540"/>
    </ligand>
</feature>
<dbReference type="PIRSF" id="PIRSF500134">
    <property type="entry name" value="UDPglc_DH_bac"/>
    <property type="match status" value="1"/>
</dbReference>
<dbReference type="Gene3D" id="1.20.5.100">
    <property type="entry name" value="Cytochrome c1, transmembrane anchor, C-terminal"/>
    <property type="match status" value="1"/>
</dbReference>
<dbReference type="InterPro" id="IPR036220">
    <property type="entry name" value="UDP-Glc/GDP-Man_DH_C_sf"/>
</dbReference>
<protein>
    <recommendedName>
        <fullName evidence="4 8">UDP-glucose 6-dehydrogenase</fullName>
        <ecNumber evidence="3 8">1.1.1.22</ecNumber>
    </recommendedName>
</protein>
<accession>A0A916ZKK2</accession>
<dbReference type="InterPro" id="IPR028357">
    <property type="entry name" value="UDPglc_DH_bac"/>
</dbReference>
<dbReference type="InterPro" id="IPR014026">
    <property type="entry name" value="UDP-Glc/GDP-Man_DH_dimer"/>
</dbReference>
<evidence type="ECO:0000256" key="8">
    <source>
        <dbReference type="PIRNR" id="PIRNR000124"/>
    </source>
</evidence>
<comment type="similarity">
    <text evidence="2 8">Belongs to the UDP-glucose/GDP-mannose dehydrogenase family.</text>
</comment>
<evidence type="ECO:0000256" key="4">
    <source>
        <dbReference type="ARBA" id="ARBA00015132"/>
    </source>
</evidence>
<dbReference type="Pfam" id="PF03721">
    <property type="entry name" value="UDPG_MGDP_dh_N"/>
    <property type="match status" value="1"/>
</dbReference>